<proteinExistence type="predicted"/>
<accession>A0ABY2GQ90</accession>
<dbReference type="GeneID" id="300581963"/>
<name>A0ABY2GQ90_9HYPO</name>
<organism evidence="1 2">
    <name type="scientific">Trichoderma ghanense</name>
    <dbReference type="NCBI Taxonomy" id="65468"/>
    <lineage>
        <taxon>Eukaryota</taxon>
        <taxon>Fungi</taxon>
        <taxon>Dikarya</taxon>
        <taxon>Ascomycota</taxon>
        <taxon>Pezizomycotina</taxon>
        <taxon>Sordariomycetes</taxon>
        <taxon>Hypocreomycetidae</taxon>
        <taxon>Hypocreales</taxon>
        <taxon>Hypocreaceae</taxon>
        <taxon>Trichoderma</taxon>
    </lineage>
</organism>
<reference evidence="1 2" key="1">
    <citation type="submission" date="2018-01" db="EMBL/GenBank/DDBJ databases">
        <title>Genome characterization of the sugarcane-associated fungus Trichoderma ghanense CCMA-1212 and their application in lignocelulose bioconversion.</title>
        <authorList>
            <person name="Steindorff A.S."/>
            <person name="Mendes T.D."/>
            <person name="Vilela E.S.D."/>
            <person name="Rodrigues D.S."/>
            <person name="Formighieri E.F."/>
            <person name="Melo I.S."/>
            <person name="Favaro L.C.L."/>
        </authorList>
    </citation>
    <scope>NUCLEOTIDE SEQUENCE [LARGE SCALE GENOMIC DNA]</scope>
    <source>
        <strain evidence="1 2">CCMA-1212</strain>
    </source>
</reference>
<dbReference type="EMBL" id="PPTA01000027">
    <property type="protein sequence ID" value="TFA97770.1"/>
    <property type="molecule type" value="Genomic_DNA"/>
</dbReference>
<feature type="non-terminal residue" evidence="1">
    <location>
        <position position="1"/>
    </location>
</feature>
<evidence type="ECO:0000313" key="2">
    <source>
        <dbReference type="Proteomes" id="UP001642720"/>
    </source>
</evidence>
<evidence type="ECO:0000313" key="1">
    <source>
        <dbReference type="EMBL" id="TFA97770.1"/>
    </source>
</evidence>
<dbReference type="RefSeq" id="XP_073553972.1">
    <property type="nucleotide sequence ID" value="XM_073707513.1"/>
</dbReference>
<dbReference type="Proteomes" id="UP001642720">
    <property type="component" value="Unassembled WGS sequence"/>
</dbReference>
<comment type="caution">
    <text evidence="1">The sequence shown here is derived from an EMBL/GenBank/DDBJ whole genome shotgun (WGS) entry which is preliminary data.</text>
</comment>
<sequence>CIPSDGAALSVKSVIDAPSLRDSIVTIGALNVGRCVSVKSSPEQESSQLYLQQRLGTRDATTSEDVAWISFILGLFEGRLWRPSAKADMQLKASQLLSKSSGRG</sequence>
<gene>
    <name evidence="1" type="ORF">CCMA1212_010469</name>
</gene>
<keyword evidence="2" id="KW-1185">Reference proteome</keyword>
<protein>
    <submittedName>
        <fullName evidence="1">Uncharacterized protein</fullName>
    </submittedName>
</protein>